<dbReference type="EMBL" id="AP025516">
    <property type="protein sequence ID" value="BDD88387.1"/>
    <property type="molecule type" value="Genomic_DNA"/>
</dbReference>
<name>A0ABN6M6C4_9BACT</name>
<dbReference type="Gene3D" id="3.40.50.2300">
    <property type="match status" value="1"/>
</dbReference>
<evidence type="ECO:0000313" key="10">
    <source>
        <dbReference type="EMBL" id="BDD88387.1"/>
    </source>
</evidence>
<evidence type="ECO:0000256" key="3">
    <source>
        <dbReference type="ARBA" id="ARBA00022553"/>
    </source>
</evidence>
<feature type="domain" description="Histidine kinase" evidence="6">
    <location>
        <begin position="549"/>
        <end position="772"/>
    </location>
</feature>
<dbReference type="InterPro" id="IPR013656">
    <property type="entry name" value="PAS_4"/>
</dbReference>
<dbReference type="InterPro" id="IPR003661">
    <property type="entry name" value="HisK_dim/P_dom"/>
</dbReference>
<dbReference type="Pfam" id="PF00072">
    <property type="entry name" value="Response_reg"/>
    <property type="match status" value="1"/>
</dbReference>
<feature type="coiled-coil region" evidence="5">
    <location>
        <begin position="513"/>
        <end position="540"/>
    </location>
</feature>
<dbReference type="SMART" id="SM00448">
    <property type="entry name" value="REC"/>
    <property type="match status" value="1"/>
</dbReference>
<dbReference type="InterPro" id="IPR005467">
    <property type="entry name" value="His_kinase_dom"/>
</dbReference>
<sequence length="916" mass="101744">MLEEKSRQLEALLQATPNGIVSTDLDGRITLCNKRAGDMFGIDPDTAIGSRLDDLFPDDCRQHLERSLATVLASVSSQVVEAEPALPDGRRLPLEIHIGLQEEEPGCPLGYCLVMRDISKQRHVERGLRQSEEQLRRIIDVLPQCVCYVNADLTYRYANPSAKTLFGLTPEELVGRTTTEVIGAAAHDQIRPYLELVLSGKAAHYQRDLLYPDGKVHCIDGWLIPNRDEEGTVSGYFAVLYDITHIKKTHEELREKDEKIRSIFRVAPIGIGVTAQRMLLDVNDRLCKMLGYGRDELIGRSSRLLYPSDEEHQTIGNKRREQIALFGSSSLEARMRRGDGSIITVLTNATPIDPADLEAGIIFTVLDISESKQTEQMIRSHSATLDAIFNSTPSILILVDEDGRVEKINNRGIEFFGTDREQATHLLCGLLFRCINASDTQTCGHSPECPSCPVRSRLAAAFRSRRPAREEEGQMTFLRDGRYVLHHLLISTEIITIEGIDRVLVALTDISDIRKKDEELLHQRLAHEQLEQQYRQAQKMEPVGRLAGGIAHDLNNLLAPILGYSELLTQDLVENDPRRAALEQILYAGQRARDLIRQLLAFSRKQTLTVSTINLNDLLHQFHNLLRRAIREDIEICLRLADGLPAIQGDSGQLEQVILNLAVNAQDAMPTGGVLTLATTEQLVNGHALTELDLADAAPYVLLTVADTGIGMDPTVRSQIFEPFFTTKDQHSGTGLGLSTVYGIVKQHRGAITVASEPGHGTSFSIYLPISESNTVVPAATVESADAVLMGSETILLAEDDPHLRHLAEAILRKNGYTVLSASNGKEAMVLAEIHQGPIDLLLADVVMPEMNGRELCEQLSRSRTIARVLFMSGYTDDVLSLDYLKKNGFEFIHKPFTVKDLLTRIRTILHTPQVN</sequence>
<dbReference type="Gene3D" id="3.30.450.20">
    <property type="entry name" value="PAS domain"/>
    <property type="match status" value="4"/>
</dbReference>
<dbReference type="EC" id="2.7.13.3" evidence="2"/>
<dbReference type="PROSITE" id="PS50110">
    <property type="entry name" value="RESPONSE_REGULATORY"/>
    <property type="match status" value="1"/>
</dbReference>
<dbReference type="SMART" id="SM00086">
    <property type="entry name" value="PAC"/>
    <property type="match status" value="3"/>
</dbReference>
<accession>A0ABN6M6C4</accession>
<dbReference type="InterPro" id="IPR036890">
    <property type="entry name" value="HATPase_C_sf"/>
</dbReference>
<dbReference type="SUPFAM" id="SSF55874">
    <property type="entry name" value="ATPase domain of HSP90 chaperone/DNA topoisomerase II/histidine kinase"/>
    <property type="match status" value="1"/>
</dbReference>
<dbReference type="PROSITE" id="PS50112">
    <property type="entry name" value="PAS"/>
    <property type="match status" value="4"/>
</dbReference>
<dbReference type="Pfam" id="PF08448">
    <property type="entry name" value="PAS_4"/>
    <property type="match status" value="2"/>
</dbReference>
<dbReference type="Pfam" id="PF02518">
    <property type="entry name" value="HATPase_c"/>
    <property type="match status" value="1"/>
</dbReference>
<dbReference type="InterPro" id="IPR001610">
    <property type="entry name" value="PAC"/>
</dbReference>
<dbReference type="PANTHER" id="PTHR43065">
    <property type="entry name" value="SENSOR HISTIDINE KINASE"/>
    <property type="match status" value="1"/>
</dbReference>
<dbReference type="InterPro" id="IPR011006">
    <property type="entry name" value="CheY-like_superfamily"/>
</dbReference>
<dbReference type="InterPro" id="IPR036097">
    <property type="entry name" value="HisK_dim/P_sf"/>
</dbReference>
<dbReference type="PROSITE" id="PS50113">
    <property type="entry name" value="PAC"/>
    <property type="match status" value="3"/>
</dbReference>
<dbReference type="InterPro" id="IPR001789">
    <property type="entry name" value="Sig_transdc_resp-reg_receiver"/>
</dbReference>
<dbReference type="Pfam" id="PF13426">
    <property type="entry name" value="PAS_9"/>
    <property type="match status" value="2"/>
</dbReference>
<gene>
    <name evidence="10" type="ORF">DPPLL_27520</name>
</gene>
<feature type="modified residue" description="4-aspartylphosphate" evidence="4">
    <location>
        <position position="845"/>
    </location>
</feature>
<dbReference type="SMART" id="SM00091">
    <property type="entry name" value="PAS"/>
    <property type="match status" value="4"/>
</dbReference>
<dbReference type="Proteomes" id="UP000830055">
    <property type="component" value="Chromosome"/>
</dbReference>
<dbReference type="NCBIfam" id="TIGR00229">
    <property type="entry name" value="sensory_box"/>
    <property type="match status" value="3"/>
</dbReference>
<dbReference type="CDD" id="cd00156">
    <property type="entry name" value="REC"/>
    <property type="match status" value="1"/>
</dbReference>
<dbReference type="SMART" id="SM00388">
    <property type="entry name" value="HisKA"/>
    <property type="match status" value="1"/>
</dbReference>
<evidence type="ECO:0000256" key="5">
    <source>
        <dbReference type="SAM" id="Coils"/>
    </source>
</evidence>
<comment type="catalytic activity">
    <reaction evidence="1">
        <text>ATP + protein L-histidine = ADP + protein N-phospho-L-histidine.</text>
        <dbReference type="EC" id="2.7.13.3"/>
    </reaction>
</comment>
<organism evidence="10 11">
    <name type="scientific">Desulfofustis limnaeus</name>
    <dbReference type="NCBI Taxonomy" id="2740163"/>
    <lineage>
        <taxon>Bacteria</taxon>
        <taxon>Pseudomonadati</taxon>
        <taxon>Thermodesulfobacteriota</taxon>
        <taxon>Desulfobulbia</taxon>
        <taxon>Desulfobulbales</taxon>
        <taxon>Desulfocapsaceae</taxon>
        <taxon>Desulfofustis</taxon>
    </lineage>
</organism>
<dbReference type="PROSITE" id="PS50109">
    <property type="entry name" value="HIS_KIN"/>
    <property type="match status" value="1"/>
</dbReference>
<dbReference type="InterPro" id="IPR003594">
    <property type="entry name" value="HATPase_dom"/>
</dbReference>
<feature type="domain" description="PAC" evidence="9">
    <location>
        <begin position="73"/>
        <end position="130"/>
    </location>
</feature>
<evidence type="ECO:0000256" key="4">
    <source>
        <dbReference type="PROSITE-ProRule" id="PRU00169"/>
    </source>
</evidence>
<dbReference type="Gene3D" id="3.30.565.10">
    <property type="entry name" value="Histidine kinase-like ATPase, C-terminal domain"/>
    <property type="match status" value="1"/>
</dbReference>
<dbReference type="SMART" id="SM00387">
    <property type="entry name" value="HATPase_c"/>
    <property type="match status" value="1"/>
</dbReference>
<dbReference type="PRINTS" id="PR00344">
    <property type="entry name" value="BCTRLSENSOR"/>
</dbReference>
<evidence type="ECO:0000256" key="2">
    <source>
        <dbReference type="ARBA" id="ARBA00012438"/>
    </source>
</evidence>
<dbReference type="SUPFAM" id="SSF52172">
    <property type="entry name" value="CheY-like"/>
    <property type="match status" value="1"/>
</dbReference>
<feature type="domain" description="PAS" evidence="8">
    <location>
        <begin position="131"/>
        <end position="201"/>
    </location>
</feature>
<feature type="domain" description="PAS" evidence="8">
    <location>
        <begin position="5"/>
        <end position="75"/>
    </location>
</feature>
<evidence type="ECO:0000259" key="6">
    <source>
        <dbReference type="PROSITE" id="PS50109"/>
    </source>
</evidence>
<protein>
    <recommendedName>
        <fullName evidence="2">histidine kinase</fullName>
        <ecNumber evidence="2">2.7.13.3</ecNumber>
    </recommendedName>
</protein>
<feature type="domain" description="PAS" evidence="8">
    <location>
        <begin position="381"/>
        <end position="422"/>
    </location>
</feature>
<keyword evidence="11" id="KW-1185">Reference proteome</keyword>
<keyword evidence="5" id="KW-0175">Coiled coil</keyword>
<dbReference type="InterPro" id="IPR000014">
    <property type="entry name" value="PAS"/>
</dbReference>
<evidence type="ECO:0000259" key="8">
    <source>
        <dbReference type="PROSITE" id="PS50112"/>
    </source>
</evidence>
<evidence type="ECO:0000313" key="11">
    <source>
        <dbReference type="Proteomes" id="UP000830055"/>
    </source>
</evidence>
<dbReference type="SUPFAM" id="SSF55785">
    <property type="entry name" value="PYP-like sensor domain (PAS domain)"/>
    <property type="match status" value="4"/>
</dbReference>
<evidence type="ECO:0000259" key="7">
    <source>
        <dbReference type="PROSITE" id="PS50110"/>
    </source>
</evidence>
<dbReference type="InterPro" id="IPR004358">
    <property type="entry name" value="Sig_transdc_His_kin-like_C"/>
</dbReference>
<feature type="domain" description="PAS" evidence="8">
    <location>
        <begin position="279"/>
        <end position="311"/>
    </location>
</feature>
<dbReference type="PANTHER" id="PTHR43065:SF42">
    <property type="entry name" value="TWO-COMPONENT SENSOR PPRA"/>
    <property type="match status" value="1"/>
</dbReference>
<feature type="domain" description="Response regulatory" evidence="7">
    <location>
        <begin position="794"/>
        <end position="910"/>
    </location>
</feature>
<dbReference type="InterPro" id="IPR035965">
    <property type="entry name" value="PAS-like_dom_sf"/>
</dbReference>
<dbReference type="CDD" id="cd00082">
    <property type="entry name" value="HisKA"/>
    <property type="match status" value="1"/>
</dbReference>
<dbReference type="SUPFAM" id="SSF47384">
    <property type="entry name" value="Homodimeric domain of signal transducing histidine kinase"/>
    <property type="match status" value="1"/>
</dbReference>
<keyword evidence="3 4" id="KW-0597">Phosphoprotein</keyword>
<proteinExistence type="predicted"/>
<dbReference type="CDD" id="cd00130">
    <property type="entry name" value="PAS"/>
    <property type="match status" value="3"/>
</dbReference>
<evidence type="ECO:0000259" key="9">
    <source>
        <dbReference type="PROSITE" id="PS50113"/>
    </source>
</evidence>
<feature type="domain" description="PAC" evidence="9">
    <location>
        <begin position="203"/>
        <end position="255"/>
    </location>
</feature>
<dbReference type="InterPro" id="IPR000700">
    <property type="entry name" value="PAS-assoc_C"/>
</dbReference>
<evidence type="ECO:0000256" key="1">
    <source>
        <dbReference type="ARBA" id="ARBA00000085"/>
    </source>
</evidence>
<reference evidence="10 11" key="1">
    <citation type="submission" date="2022-01" db="EMBL/GenBank/DDBJ databases">
        <title>Desulfofustis limnae sp. nov., a novel mesophilic sulfate-reducing bacterium isolated from marsh soil.</title>
        <authorList>
            <person name="Watanabe M."/>
            <person name="Takahashi A."/>
            <person name="Kojima H."/>
            <person name="Fukui M."/>
        </authorList>
    </citation>
    <scope>NUCLEOTIDE SEQUENCE [LARGE SCALE GENOMIC DNA]</scope>
    <source>
        <strain evidence="10 11">PPLL</strain>
    </source>
</reference>
<feature type="domain" description="PAC" evidence="9">
    <location>
        <begin position="329"/>
        <end position="380"/>
    </location>
</feature>
<dbReference type="Pfam" id="PF00512">
    <property type="entry name" value="HisKA"/>
    <property type="match status" value="1"/>
</dbReference>
<dbReference type="Gene3D" id="1.10.287.130">
    <property type="match status" value="1"/>
</dbReference>